<evidence type="ECO:0000313" key="1">
    <source>
        <dbReference type="EMBL" id="MDR7096920.1"/>
    </source>
</evidence>
<comment type="caution">
    <text evidence="1">The sequence shown here is derived from an EMBL/GenBank/DDBJ whole genome shotgun (WGS) entry which is preliminary data.</text>
</comment>
<name>A0ABU1VHX5_9BURK</name>
<organism evidence="1 2">
    <name type="scientific">Hydrogenophaga laconesensis</name>
    <dbReference type="NCBI Taxonomy" id="1805971"/>
    <lineage>
        <taxon>Bacteria</taxon>
        <taxon>Pseudomonadati</taxon>
        <taxon>Pseudomonadota</taxon>
        <taxon>Betaproteobacteria</taxon>
        <taxon>Burkholderiales</taxon>
        <taxon>Comamonadaceae</taxon>
        <taxon>Hydrogenophaga</taxon>
    </lineage>
</organism>
<dbReference type="GO" id="GO:0003677">
    <property type="term" value="F:DNA binding"/>
    <property type="evidence" value="ECO:0007669"/>
    <property type="project" value="UniProtKB-KW"/>
</dbReference>
<accession>A0ABU1VHX5</accession>
<dbReference type="InterPro" id="IPR011006">
    <property type="entry name" value="CheY-like_superfamily"/>
</dbReference>
<dbReference type="EMBL" id="JAVDWE010000017">
    <property type="protein sequence ID" value="MDR7096920.1"/>
    <property type="molecule type" value="Genomic_DNA"/>
</dbReference>
<protein>
    <submittedName>
        <fullName evidence="1">DNA-binding NarL/FixJ family response regulator</fullName>
    </submittedName>
</protein>
<evidence type="ECO:0000313" key="2">
    <source>
        <dbReference type="Proteomes" id="UP001265550"/>
    </source>
</evidence>
<proteinExistence type="predicted"/>
<dbReference type="RefSeq" id="WP_204735212.1">
    <property type="nucleotide sequence ID" value="NZ_JAVDWE010000017.1"/>
</dbReference>
<sequence length="133" mass="14579">MSLARRKVLLIEPDGLVRGTVASVCRELQLVRLQQATSVAQGEKWMQSNADHGLLLSLTERDAALALLARLRAGGLRCGADIPVAVMVHGADADLVSRLKELDVRRLLLQPFRLRDVVHTLEQLWPAAEPMAA</sequence>
<dbReference type="Gene3D" id="3.40.50.2300">
    <property type="match status" value="1"/>
</dbReference>
<dbReference type="Proteomes" id="UP001265550">
    <property type="component" value="Unassembled WGS sequence"/>
</dbReference>
<keyword evidence="1" id="KW-0238">DNA-binding</keyword>
<keyword evidence="2" id="KW-1185">Reference proteome</keyword>
<dbReference type="SUPFAM" id="SSF52172">
    <property type="entry name" value="CheY-like"/>
    <property type="match status" value="1"/>
</dbReference>
<reference evidence="1 2" key="1">
    <citation type="submission" date="2023-07" db="EMBL/GenBank/DDBJ databases">
        <title>Sorghum-associated microbial communities from plants grown in Nebraska, USA.</title>
        <authorList>
            <person name="Schachtman D."/>
        </authorList>
    </citation>
    <scope>NUCLEOTIDE SEQUENCE [LARGE SCALE GENOMIC DNA]</scope>
    <source>
        <strain evidence="1 2">BE240</strain>
    </source>
</reference>
<gene>
    <name evidence="1" type="ORF">J2X09_004677</name>
</gene>